<dbReference type="PANTHER" id="PTHR42701:SF1">
    <property type="entry name" value="IMIDAZOLE GLYCEROL PHOSPHATE SYNTHASE SUBUNIT HISH"/>
    <property type="match status" value="1"/>
</dbReference>
<dbReference type="NCBIfam" id="TIGR01855">
    <property type="entry name" value="IMP_synth_hisH"/>
    <property type="match status" value="1"/>
</dbReference>
<evidence type="ECO:0000256" key="4">
    <source>
        <dbReference type="ARBA" id="ARBA00022801"/>
    </source>
</evidence>
<keyword evidence="7 10" id="KW-0456">Lyase</keyword>
<dbReference type="PIRSF" id="PIRSF000495">
    <property type="entry name" value="Amidotransf_hisH"/>
    <property type="match status" value="1"/>
</dbReference>
<comment type="pathway">
    <text evidence="1 10">Amino-acid biosynthesis; L-histidine biosynthesis; L-histidine from 5-phospho-alpha-D-ribose 1-diphosphate: step 5/9.</text>
</comment>
<keyword evidence="6 10" id="KW-0368">Histidine biosynthesis</keyword>
<reference evidence="12 13" key="1">
    <citation type="submission" date="2023-09" db="EMBL/GenBank/DDBJ databases">
        <authorList>
            <person name="Rey-Velasco X."/>
        </authorList>
    </citation>
    <scope>NUCLEOTIDE SEQUENCE [LARGE SCALE GENOMIC DNA]</scope>
    <source>
        <strain evidence="12 13">W345</strain>
    </source>
</reference>
<dbReference type="PANTHER" id="PTHR42701">
    <property type="entry name" value="IMIDAZOLE GLYCEROL PHOSPHATE SYNTHASE SUBUNIT HISH"/>
    <property type="match status" value="1"/>
</dbReference>
<comment type="subcellular location">
    <subcellularLocation>
        <location evidence="10">Cytoplasm</location>
    </subcellularLocation>
</comment>
<organism evidence="12 13">
    <name type="scientific">Banduia mediterranea</name>
    <dbReference type="NCBI Taxonomy" id="3075609"/>
    <lineage>
        <taxon>Bacteria</taxon>
        <taxon>Pseudomonadati</taxon>
        <taxon>Pseudomonadota</taxon>
        <taxon>Gammaproteobacteria</taxon>
        <taxon>Nevskiales</taxon>
        <taxon>Algiphilaceae</taxon>
        <taxon>Banduia</taxon>
    </lineage>
</organism>
<evidence type="ECO:0000256" key="1">
    <source>
        <dbReference type="ARBA" id="ARBA00005091"/>
    </source>
</evidence>
<keyword evidence="4 10" id="KW-0378">Hydrolase</keyword>
<comment type="subunit">
    <text evidence="2 10">Heterodimer of HisH and HisF.</text>
</comment>
<keyword evidence="3 10" id="KW-0028">Amino-acid biosynthesis</keyword>
<dbReference type="SUPFAM" id="SSF52317">
    <property type="entry name" value="Class I glutamine amidotransferase-like"/>
    <property type="match status" value="1"/>
</dbReference>
<dbReference type="InterPro" id="IPR010139">
    <property type="entry name" value="Imidazole-glycPsynth_HisH"/>
</dbReference>
<dbReference type="CDD" id="cd01748">
    <property type="entry name" value="GATase1_IGP_Synthase"/>
    <property type="match status" value="1"/>
</dbReference>
<evidence type="ECO:0000313" key="13">
    <source>
        <dbReference type="Proteomes" id="UP001254608"/>
    </source>
</evidence>
<evidence type="ECO:0000256" key="3">
    <source>
        <dbReference type="ARBA" id="ARBA00022605"/>
    </source>
</evidence>
<keyword evidence="10" id="KW-0963">Cytoplasm</keyword>
<evidence type="ECO:0000256" key="6">
    <source>
        <dbReference type="ARBA" id="ARBA00023102"/>
    </source>
</evidence>
<evidence type="ECO:0000313" key="12">
    <source>
        <dbReference type="EMBL" id="MDT0497816.1"/>
    </source>
</evidence>
<dbReference type="Pfam" id="PF00117">
    <property type="entry name" value="GATase"/>
    <property type="match status" value="1"/>
</dbReference>
<dbReference type="PROSITE" id="PS51273">
    <property type="entry name" value="GATASE_TYPE_1"/>
    <property type="match status" value="1"/>
</dbReference>
<evidence type="ECO:0000256" key="9">
    <source>
        <dbReference type="ARBA" id="ARBA00049534"/>
    </source>
</evidence>
<comment type="catalytic activity">
    <reaction evidence="9 10">
        <text>L-glutamine + H2O = L-glutamate + NH4(+)</text>
        <dbReference type="Rhea" id="RHEA:15889"/>
        <dbReference type="ChEBI" id="CHEBI:15377"/>
        <dbReference type="ChEBI" id="CHEBI:28938"/>
        <dbReference type="ChEBI" id="CHEBI:29985"/>
        <dbReference type="ChEBI" id="CHEBI:58359"/>
        <dbReference type="EC" id="3.5.1.2"/>
    </reaction>
</comment>
<comment type="caution">
    <text evidence="12">The sequence shown here is derived from an EMBL/GenBank/DDBJ whole genome shotgun (WGS) entry which is preliminary data.</text>
</comment>
<dbReference type="HAMAP" id="MF_00278">
    <property type="entry name" value="HisH"/>
    <property type="match status" value="1"/>
</dbReference>
<dbReference type="RefSeq" id="WP_311365209.1">
    <property type="nucleotide sequence ID" value="NZ_JAVRIC010000014.1"/>
</dbReference>
<comment type="function">
    <text evidence="10">IGPS catalyzes the conversion of PRFAR and glutamine to IGP, AICAR and glutamate. The HisH subunit catalyzes the hydrolysis of glutamine to glutamate and ammonia as part of the synthesis of IGP and AICAR. The resulting ammonia molecule is channeled to the active site of HisF.</text>
</comment>
<evidence type="ECO:0000256" key="10">
    <source>
        <dbReference type="HAMAP-Rule" id="MF_00278"/>
    </source>
</evidence>
<evidence type="ECO:0000256" key="7">
    <source>
        <dbReference type="ARBA" id="ARBA00023239"/>
    </source>
</evidence>
<sequence length="217" mass="24150">MAAIGVVDYGMGNLHSLAKALQRVSGTERVEVSYDPDKLAKCDRLVLPGVGGVRACTAELKRLELDEFVREQARQKPILGVCLGMQVMLDFSHENQGVEALGLIPGEVLRFPDPPPEGIDGERLKVPHMGWNRVHWEQPHPICAGVPNDAWFYFVHSYYAKPRHEQHVIGRTTYTHPFVSVVGHENVVAVQFHPEKSQGPGMALLTNFVQWDGQSPV</sequence>
<evidence type="ECO:0000256" key="8">
    <source>
        <dbReference type="ARBA" id="ARBA00047838"/>
    </source>
</evidence>
<gene>
    <name evidence="10 12" type="primary">hisH</name>
    <name evidence="12" type="ORF">RM530_10645</name>
</gene>
<accession>A0ABU2WIZ3</accession>
<evidence type="ECO:0000256" key="2">
    <source>
        <dbReference type="ARBA" id="ARBA00011152"/>
    </source>
</evidence>
<keyword evidence="13" id="KW-1185">Reference proteome</keyword>
<feature type="active site" evidence="10">
    <location>
        <position position="193"/>
    </location>
</feature>
<dbReference type="EC" id="4.3.2.10" evidence="10"/>
<dbReference type="InterPro" id="IPR017926">
    <property type="entry name" value="GATASE"/>
</dbReference>
<feature type="domain" description="Glutamine amidotransferase" evidence="11">
    <location>
        <begin position="6"/>
        <end position="209"/>
    </location>
</feature>
<keyword evidence="5 10" id="KW-0315">Glutamine amidotransferase</keyword>
<feature type="active site" description="Nucleophile" evidence="10">
    <location>
        <position position="82"/>
    </location>
</feature>
<feature type="active site" evidence="10">
    <location>
        <position position="195"/>
    </location>
</feature>
<name>A0ABU2WIZ3_9GAMM</name>
<proteinExistence type="inferred from homology"/>
<protein>
    <recommendedName>
        <fullName evidence="10">Imidazole glycerol phosphate synthase subunit HisH</fullName>
        <ecNumber evidence="10">4.3.2.10</ecNumber>
    </recommendedName>
    <alternativeName>
        <fullName evidence="10">IGP synthase glutaminase subunit</fullName>
        <ecNumber evidence="10">3.5.1.2</ecNumber>
    </alternativeName>
    <alternativeName>
        <fullName evidence="10">IGP synthase subunit HisH</fullName>
    </alternativeName>
    <alternativeName>
        <fullName evidence="10">ImGP synthase subunit HisH</fullName>
        <shortName evidence="10">IGPS subunit HisH</shortName>
    </alternativeName>
</protein>
<evidence type="ECO:0000259" key="11">
    <source>
        <dbReference type="Pfam" id="PF00117"/>
    </source>
</evidence>
<dbReference type="Proteomes" id="UP001254608">
    <property type="component" value="Unassembled WGS sequence"/>
</dbReference>
<dbReference type="EC" id="3.5.1.2" evidence="10"/>
<dbReference type="GO" id="GO:0016829">
    <property type="term" value="F:lyase activity"/>
    <property type="evidence" value="ECO:0007669"/>
    <property type="project" value="UniProtKB-KW"/>
</dbReference>
<dbReference type="InterPro" id="IPR029062">
    <property type="entry name" value="Class_I_gatase-like"/>
</dbReference>
<evidence type="ECO:0000256" key="5">
    <source>
        <dbReference type="ARBA" id="ARBA00022962"/>
    </source>
</evidence>
<comment type="catalytic activity">
    <reaction evidence="8 10">
        <text>5-[(5-phospho-1-deoxy-D-ribulos-1-ylimino)methylamino]-1-(5-phospho-beta-D-ribosyl)imidazole-4-carboxamide + L-glutamine = D-erythro-1-(imidazol-4-yl)glycerol 3-phosphate + 5-amino-1-(5-phospho-beta-D-ribosyl)imidazole-4-carboxamide + L-glutamate + H(+)</text>
        <dbReference type="Rhea" id="RHEA:24793"/>
        <dbReference type="ChEBI" id="CHEBI:15378"/>
        <dbReference type="ChEBI" id="CHEBI:29985"/>
        <dbReference type="ChEBI" id="CHEBI:58278"/>
        <dbReference type="ChEBI" id="CHEBI:58359"/>
        <dbReference type="ChEBI" id="CHEBI:58475"/>
        <dbReference type="ChEBI" id="CHEBI:58525"/>
        <dbReference type="EC" id="4.3.2.10"/>
    </reaction>
</comment>
<dbReference type="Gene3D" id="3.40.50.880">
    <property type="match status" value="1"/>
</dbReference>
<dbReference type="EMBL" id="JAVRIC010000014">
    <property type="protein sequence ID" value="MDT0497816.1"/>
    <property type="molecule type" value="Genomic_DNA"/>
</dbReference>